<feature type="region of interest" description="Disordered" evidence="3">
    <location>
        <begin position="660"/>
        <end position="680"/>
    </location>
</feature>
<dbReference type="GO" id="GO:0016020">
    <property type="term" value="C:membrane"/>
    <property type="evidence" value="ECO:0007669"/>
    <property type="project" value="TreeGrafter"/>
</dbReference>
<dbReference type="Pfam" id="PF07993">
    <property type="entry name" value="NAD_binding_4"/>
    <property type="match status" value="1"/>
</dbReference>
<evidence type="ECO:0000256" key="1">
    <source>
        <dbReference type="ARBA" id="ARBA00022741"/>
    </source>
</evidence>
<keyword evidence="1" id="KW-0547">Nucleotide-binding</keyword>
<proteinExistence type="predicted"/>
<dbReference type="PANTHER" id="PTHR43272:SF33">
    <property type="entry name" value="AMP-BINDING DOMAIN-CONTAINING PROTEIN-RELATED"/>
    <property type="match status" value="1"/>
</dbReference>
<dbReference type="SUPFAM" id="SSF51735">
    <property type="entry name" value="NAD(P)-binding Rossmann-fold domains"/>
    <property type="match status" value="1"/>
</dbReference>
<keyword evidence="2" id="KW-0067">ATP-binding</keyword>
<dbReference type="PANTHER" id="PTHR43272">
    <property type="entry name" value="LONG-CHAIN-FATTY-ACID--COA LIGASE"/>
    <property type="match status" value="1"/>
</dbReference>
<dbReference type="GO" id="GO:0004467">
    <property type="term" value="F:long-chain fatty acid-CoA ligase activity"/>
    <property type="evidence" value="ECO:0007669"/>
    <property type="project" value="TreeGrafter"/>
</dbReference>
<protein>
    <recommendedName>
        <fullName evidence="8">Carrier domain-containing protein</fullName>
    </recommendedName>
</protein>
<keyword evidence="7" id="KW-1185">Reference proteome</keyword>
<dbReference type="Pfam" id="PF00501">
    <property type="entry name" value="AMP-binding"/>
    <property type="match status" value="1"/>
</dbReference>
<dbReference type="GO" id="GO:0005524">
    <property type="term" value="F:ATP binding"/>
    <property type="evidence" value="ECO:0007669"/>
    <property type="project" value="UniProtKB-KW"/>
</dbReference>
<evidence type="ECO:0000313" key="7">
    <source>
        <dbReference type="Proteomes" id="UP001515480"/>
    </source>
</evidence>
<feature type="domain" description="AMP-dependent synthetase/ligase" evidence="4">
    <location>
        <begin position="122"/>
        <end position="497"/>
    </location>
</feature>
<name>A0AB34JB82_PRYPA</name>
<evidence type="ECO:0000259" key="4">
    <source>
        <dbReference type="Pfam" id="PF00501"/>
    </source>
</evidence>
<dbReference type="InterPro" id="IPR036291">
    <property type="entry name" value="NAD(P)-bd_dom_sf"/>
</dbReference>
<dbReference type="AlphaFoldDB" id="A0AB34JB82"/>
<gene>
    <name evidence="6" type="ORF">AB1Y20_002400</name>
</gene>
<evidence type="ECO:0008006" key="8">
    <source>
        <dbReference type="Google" id="ProtNLM"/>
    </source>
</evidence>
<dbReference type="Gene3D" id="3.40.50.720">
    <property type="entry name" value="NAD(P)-binding Rossmann-like Domain"/>
    <property type="match status" value="1"/>
</dbReference>
<evidence type="ECO:0000313" key="6">
    <source>
        <dbReference type="EMBL" id="KAL1515784.1"/>
    </source>
</evidence>
<dbReference type="Gene3D" id="3.40.50.12780">
    <property type="entry name" value="N-terminal domain of ligase-like"/>
    <property type="match status" value="1"/>
</dbReference>
<evidence type="ECO:0000259" key="5">
    <source>
        <dbReference type="Pfam" id="PF07993"/>
    </source>
</evidence>
<dbReference type="InterPro" id="IPR013120">
    <property type="entry name" value="FAR_NAD-bd"/>
</dbReference>
<comment type="caution">
    <text evidence="6">The sequence shown here is derived from an EMBL/GenBank/DDBJ whole genome shotgun (WGS) entry which is preliminary data.</text>
</comment>
<evidence type="ECO:0000256" key="2">
    <source>
        <dbReference type="ARBA" id="ARBA00022840"/>
    </source>
</evidence>
<dbReference type="InterPro" id="IPR000873">
    <property type="entry name" value="AMP-dep_synth/lig_dom"/>
</dbReference>
<reference evidence="6 7" key="1">
    <citation type="journal article" date="2024" name="Science">
        <title>Giant polyketide synthase enzymes in the biosynthesis of giant marine polyether toxins.</title>
        <authorList>
            <person name="Fallon T.R."/>
            <person name="Shende V.V."/>
            <person name="Wierzbicki I.H."/>
            <person name="Pendleton A.L."/>
            <person name="Watervoot N.F."/>
            <person name="Auber R.P."/>
            <person name="Gonzalez D.J."/>
            <person name="Wisecaver J.H."/>
            <person name="Moore B.S."/>
        </authorList>
    </citation>
    <scope>NUCLEOTIDE SEQUENCE [LARGE SCALE GENOMIC DNA]</scope>
    <source>
        <strain evidence="6 7">12B1</strain>
    </source>
</reference>
<dbReference type="Proteomes" id="UP001515480">
    <property type="component" value="Unassembled WGS sequence"/>
</dbReference>
<evidence type="ECO:0000256" key="3">
    <source>
        <dbReference type="SAM" id="MobiDB-lite"/>
    </source>
</evidence>
<feature type="domain" description="Thioester reductase (TE)" evidence="5">
    <location>
        <begin position="885"/>
        <end position="1146"/>
    </location>
</feature>
<dbReference type="EMBL" id="JBGBPQ010000011">
    <property type="protein sequence ID" value="KAL1515784.1"/>
    <property type="molecule type" value="Genomic_DNA"/>
</dbReference>
<accession>A0AB34JB82</accession>
<dbReference type="SUPFAM" id="SSF56801">
    <property type="entry name" value="Acetyl-CoA synthetase-like"/>
    <property type="match status" value="1"/>
</dbReference>
<dbReference type="InterPro" id="IPR042099">
    <property type="entry name" value="ANL_N_sf"/>
</dbReference>
<sequence length="1270" mass="135632">MEPRDHRSIRMKPRGQPSCRCASCGAHIAEAQPRSRCLHASCDELQLCSGCASATAVCPACLRPGSLYSDRASGLVLRQSVFREAFSAEASRDEVVHPRDMLQRAFDAYAARPLLGEPQTSGEVEWWSYAHCAAAARRLALALEERREGCDAAAIICAHNCAGWLVADWACVLARWASIVCDPSYAAAAALAIARQVAGVRARRIGAVFVDVEQVETWARLLRDEGEGGVLISSTADGRERLRRAKADVTDCTDASWGAEGGGASAPGADRADLITCLFSFGSTGEPKPLWFDARQWAEWGERNPPVSRRARAALARRSVRVSCAALFAPLSHGLARRTAWGELIHGGRLGLCHLRGARDGILEQIRAVAPTSLSAAPRFYSLYQQRFELQLNTATSRAEALANVCLLGGPRLRLVAIGGAVVPQQLLDFLHECFGEGGAGGGRAIVSNGYGMAEVPGGIARDGVPLPGVEVRLKPLSGEDQVEGLGPGMGEILVKTTRGQIVGGCGGALLDAEGWFHTGDLGKWEESGGARRLRVIDRISFTVKLSNGKFFAPQNAEAVYVEHCPSVSACVLYARSGDVGVTAMVLLQDTATSKSVDAAAVVLNEMRAAAMATGLHNWEVPLRVVIDCGPWDEKNGCCSVHGKLRRFVIARRNGVVGVSGDQREAHGGHSTQSESMDADGGGVAALVPGDVRVNVQCKSGSIPENEHLESFKPVGGAEELVHQICAFLSSKTDAEASMKLPSGAWVGSQQDWLATLGGDSVAALKLVAHWEKHLDNEKKRNVGVQGDYTPCKITVRDVFALTPWQLRRKALGVEEEVSQHIESFNAVGNASMQHSHTSWEQEALTLDAACVEVSESKSRGHDDECAKGSADSSIQSAHCPCVVLTGATGFLGSHVLATLLSNTSPCRWGRIVVLVRKPIERVLRLHALSPGDGARIDERVLILAADTSLPDLGLSPEDRLALTSMRIDAVIHAAAAIDHTRPYDRLRPTNVGAVDALLHLLAQQQRKSREDTCTPSFVFVSTMSVIPKAEPALAAQWEAPQSLVPPRCAAALESGYAQTKLIAEHHLALAADTANVRPVIVRLGLLGSPSKMQSCAMHGDVSLPHRRDWLSLLLCAVQVTGAKPSGLTSGNRTVAVLPVDLAATALAEEAARGVRGAAEVYMREEAQLRFLHLDAAAFGIAPQSLSTLLEEIEASRGKEARPLSELPYPAWRRLVAAAGPPASLALVMLPEEARGGALRLPSGARRRLRDIEQRSANRPQFSSSSAQNN</sequence>
<organism evidence="6 7">
    <name type="scientific">Prymnesium parvum</name>
    <name type="common">Toxic golden alga</name>
    <dbReference type="NCBI Taxonomy" id="97485"/>
    <lineage>
        <taxon>Eukaryota</taxon>
        <taxon>Haptista</taxon>
        <taxon>Haptophyta</taxon>
        <taxon>Prymnesiophyceae</taxon>
        <taxon>Prymnesiales</taxon>
        <taxon>Prymnesiaceae</taxon>
        <taxon>Prymnesium</taxon>
    </lineage>
</organism>